<dbReference type="OrthoDB" id="3354175at2759"/>
<dbReference type="Proteomes" id="UP000230002">
    <property type="component" value="Unassembled WGS sequence"/>
</dbReference>
<dbReference type="AlphaFoldDB" id="A0A2G8SLH3"/>
<gene>
    <name evidence="2" type="ORF">GSI_03378</name>
</gene>
<name>A0A2G8SLH3_9APHY</name>
<sequence length="137" mass="15390">MSDEARFPIARASLIALFVESLGFGAFTVLYAIAIWILLYKEKKRNHSGLNKRLFATSTIMWILSVTHLAIDVKRADQAFVVHGGKQNGAADFFNTLSDPTLVVKDVIYVTVEPFLVDGVVFEYNGPRHSRCRIRES</sequence>
<reference evidence="2 3" key="1">
    <citation type="journal article" date="2015" name="Sci. Rep.">
        <title>Chromosome-level genome map provides insights into diverse defense mechanisms in the medicinal fungus Ganoderma sinense.</title>
        <authorList>
            <person name="Zhu Y."/>
            <person name="Xu J."/>
            <person name="Sun C."/>
            <person name="Zhou S."/>
            <person name="Xu H."/>
            <person name="Nelson D.R."/>
            <person name="Qian J."/>
            <person name="Song J."/>
            <person name="Luo H."/>
            <person name="Xiang L."/>
            <person name="Li Y."/>
            <person name="Xu Z."/>
            <person name="Ji A."/>
            <person name="Wang L."/>
            <person name="Lu S."/>
            <person name="Hayward A."/>
            <person name="Sun W."/>
            <person name="Li X."/>
            <person name="Schwartz D.C."/>
            <person name="Wang Y."/>
            <person name="Chen S."/>
        </authorList>
    </citation>
    <scope>NUCLEOTIDE SEQUENCE [LARGE SCALE GENOMIC DNA]</scope>
    <source>
        <strain evidence="2 3">ZZ0214-1</strain>
    </source>
</reference>
<evidence type="ECO:0000313" key="3">
    <source>
        <dbReference type="Proteomes" id="UP000230002"/>
    </source>
</evidence>
<keyword evidence="1" id="KW-1133">Transmembrane helix</keyword>
<organism evidence="2 3">
    <name type="scientific">Ganoderma sinense ZZ0214-1</name>
    <dbReference type="NCBI Taxonomy" id="1077348"/>
    <lineage>
        <taxon>Eukaryota</taxon>
        <taxon>Fungi</taxon>
        <taxon>Dikarya</taxon>
        <taxon>Basidiomycota</taxon>
        <taxon>Agaricomycotina</taxon>
        <taxon>Agaricomycetes</taxon>
        <taxon>Polyporales</taxon>
        <taxon>Polyporaceae</taxon>
        <taxon>Ganoderma</taxon>
    </lineage>
</organism>
<feature type="transmembrane region" description="Helical" evidence="1">
    <location>
        <begin position="52"/>
        <end position="71"/>
    </location>
</feature>
<dbReference type="EMBL" id="AYKW01000005">
    <property type="protein sequence ID" value="PIL34599.1"/>
    <property type="molecule type" value="Genomic_DNA"/>
</dbReference>
<keyword evidence="1" id="KW-0812">Transmembrane</keyword>
<proteinExistence type="predicted"/>
<accession>A0A2G8SLH3</accession>
<keyword evidence="3" id="KW-1185">Reference proteome</keyword>
<keyword evidence="1" id="KW-0472">Membrane</keyword>
<feature type="transmembrane region" description="Helical" evidence="1">
    <location>
        <begin position="12"/>
        <end position="40"/>
    </location>
</feature>
<protein>
    <submittedName>
        <fullName evidence="2">Uncharacterized protein</fullName>
    </submittedName>
</protein>
<evidence type="ECO:0000313" key="2">
    <source>
        <dbReference type="EMBL" id="PIL34599.1"/>
    </source>
</evidence>
<comment type="caution">
    <text evidence="2">The sequence shown here is derived from an EMBL/GenBank/DDBJ whole genome shotgun (WGS) entry which is preliminary data.</text>
</comment>
<evidence type="ECO:0000256" key="1">
    <source>
        <dbReference type="SAM" id="Phobius"/>
    </source>
</evidence>